<keyword evidence="2" id="KW-1185">Reference proteome</keyword>
<name>A0A2P0P9X5_9CAUD</name>
<dbReference type="KEGG" id="vg:54990931"/>
<accession>A0A2P0P9X5</accession>
<protein>
    <submittedName>
        <fullName evidence="1">Tail fiber protein</fullName>
    </submittedName>
</protein>
<evidence type="ECO:0000313" key="1">
    <source>
        <dbReference type="EMBL" id="ARB06227.1"/>
    </source>
</evidence>
<reference evidence="2" key="1">
    <citation type="submission" date="2017-02" db="EMBL/GenBank/DDBJ databases">
        <authorList>
            <person name="Yu X."/>
            <person name="Xu Y."/>
            <person name="Liu X."/>
        </authorList>
    </citation>
    <scope>NUCLEOTIDE SEQUENCE [LARGE SCALE GENOMIC DNA]</scope>
</reference>
<organism evidence="1 2">
    <name type="scientific">Pseudomonas phage PAXYB1</name>
    <dbReference type="NCBI Taxonomy" id="1962679"/>
    <lineage>
        <taxon>Viruses</taxon>
        <taxon>Duplodnaviria</taxon>
        <taxon>Heunggongvirae</taxon>
        <taxon>Uroviricota</taxon>
        <taxon>Caudoviricetes</taxon>
        <taxon>Autographivirales</taxon>
        <taxon>Autoscriptoviridae</taxon>
        <taxon>Krylovirinae</taxon>
        <taxon>Phikmvvirus</taxon>
        <taxon>Phikmvvirus MYY9</taxon>
        <taxon>Phikmvvirus PAXYB1</taxon>
    </lineage>
</organism>
<dbReference type="RefSeq" id="YP_009800434.1">
    <property type="nucleotide sequence ID" value="NC_047952.1"/>
</dbReference>
<dbReference type="GeneID" id="54990931"/>
<dbReference type="EMBL" id="KY618819">
    <property type="protein sequence ID" value="ARB06227.1"/>
    <property type="molecule type" value="Genomic_DNA"/>
</dbReference>
<dbReference type="Proteomes" id="UP000244561">
    <property type="component" value="Segment"/>
</dbReference>
<sequence>MRGIIAGIMASQIRRPKPILATYPYPIMEADNRWAARPNIVAALTRDTLKEVRPENTLEHYSTATAVLAASMRSLTQTGYGGAWPYQLVTGVADTTLRSLVKSTTVEAQPYLATPAIHSADLRVVLIISDYEVEPFHYTLTNSLVQAELKNV</sequence>
<proteinExistence type="predicted"/>
<evidence type="ECO:0000313" key="2">
    <source>
        <dbReference type="Proteomes" id="UP000244561"/>
    </source>
</evidence>